<dbReference type="PANTHER" id="PTHR43441:SF2">
    <property type="entry name" value="FAMILY ACETYLTRANSFERASE, PUTATIVE (AFU_ORTHOLOGUE AFUA_7G00850)-RELATED"/>
    <property type="match status" value="1"/>
</dbReference>
<dbReference type="FunFam" id="3.40.630.30:FF:000047">
    <property type="entry name" value="Acetyltransferase, GNAT family"/>
    <property type="match status" value="1"/>
</dbReference>
<gene>
    <name evidence="1" type="ORF">ATEIFO6365_0004034200</name>
</gene>
<dbReference type="InterPro" id="IPR016181">
    <property type="entry name" value="Acyl_CoA_acyltransferase"/>
</dbReference>
<dbReference type="Proteomes" id="UP000452235">
    <property type="component" value="Unassembled WGS sequence"/>
</dbReference>
<accession>A0A5M3YTJ0</accession>
<dbReference type="PANTHER" id="PTHR43441">
    <property type="entry name" value="RIBOSOMAL-PROTEIN-SERINE ACETYLTRANSFERASE"/>
    <property type="match status" value="1"/>
</dbReference>
<dbReference type="PROSITE" id="PS51186">
    <property type="entry name" value="GNAT"/>
    <property type="match status" value="1"/>
</dbReference>
<dbReference type="GO" id="GO:1990189">
    <property type="term" value="F:protein N-terminal-serine acetyltransferase activity"/>
    <property type="evidence" value="ECO:0007669"/>
    <property type="project" value="TreeGrafter"/>
</dbReference>
<dbReference type="VEuPathDB" id="FungiDB:ATEG_07753"/>
<keyword evidence="1" id="KW-0808">Transferase</keyword>
<dbReference type="GO" id="GO:0008999">
    <property type="term" value="F:protein-N-terminal-alanine acetyltransferase activity"/>
    <property type="evidence" value="ECO:0007669"/>
    <property type="project" value="TreeGrafter"/>
</dbReference>
<evidence type="ECO:0000313" key="1">
    <source>
        <dbReference type="EMBL" id="GFF15223.1"/>
    </source>
</evidence>
<dbReference type="Pfam" id="PF13302">
    <property type="entry name" value="Acetyltransf_3"/>
    <property type="match status" value="1"/>
</dbReference>
<keyword evidence="2" id="KW-1185">Reference proteome</keyword>
<dbReference type="OrthoDB" id="41238at2759"/>
<dbReference type="InterPro" id="IPR051908">
    <property type="entry name" value="Ribosomal_N-acetyltransferase"/>
</dbReference>
<evidence type="ECO:0000313" key="2">
    <source>
        <dbReference type="Proteomes" id="UP000452235"/>
    </source>
</evidence>
<organism evidence="1 2">
    <name type="scientific">Aspergillus terreus</name>
    <dbReference type="NCBI Taxonomy" id="33178"/>
    <lineage>
        <taxon>Eukaryota</taxon>
        <taxon>Fungi</taxon>
        <taxon>Dikarya</taxon>
        <taxon>Ascomycota</taxon>
        <taxon>Pezizomycotina</taxon>
        <taxon>Eurotiomycetes</taxon>
        <taxon>Eurotiomycetidae</taxon>
        <taxon>Eurotiales</taxon>
        <taxon>Aspergillaceae</taxon>
        <taxon>Aspergillus</taxon>
        <taxon>Aspergillus subgen. Circumdati</taxon>
    </lineage>
</organism>
<dbReference type="Gene3D" id="3.40.630.30">
    <property type="match status" value="1"/>
</dbReference>
<dbReference type="AlphaFoldDB" id="A0A5M3YTJ0"/>
<comment type="caution">
    <text evidence="1">The sequence shown here is derived from an EMBL/GenBank/DDBJ whole genome shotgun (WGS) entry which is preliminary data.</text>
</comment>
<dbReference type="SUPFAM" id="SSF55729">
    <property type="entry name" value="Acyl-CoA N-acyltransferases (Nat)"/>
    <property type="match status" value="1"/>
</dbReference>
<dbReference type="EMBL" id="BLJY01000004">
    <property type="protein sequence ID" value="GFF15223.1"/>
    <property type="molecule type" value="Genomic_DNA"/>
</dbReference>
<dbReference type="InterPro" id="IPR000182">
    <property type="entry name" value="GNAT_dom"/>
</dbReference>
<protein>
    <submittedName>
        <fullName evidence="1">Acetyltransferase, GNAT family</fullName>
    </submittedName>
</protein>
<proteinExistence type="predicted"/>
<name>A0A5M3YTJ0_ASPTE</name>
<reference evidence="1 2" key="1">
    <citation type="submission" date="2020-01" db="EMBL/GenBank/DDBJ databases">
        <title>Aspergillus terreus IFO 6365 whole genome shotgun sequence.</title>
        <authorList>
            <person name="Kanamasa S."/>
            <person name="Takahashi H."/>
        </authorList>
    </citation>
    <scope>NUCLEOTIDE SEQUENCE [LARGE SCALE GENOMIC DNA]</scope>
    <source>
        <strain evidence="1 2">IFO 6365</strain>
    </source>
</reference>
<sequence>MASRPLGAPVTAPPAQPPTDITLNGRTVEIVRLQTSHADDLYPHVTDPSLWDYMPQEVPKSLPELRAMFAHLASLTDPFLFAIIDKRPPAEGHEGATYDQVVGYYSLLRITPEHLSVEIGHVLFSPVLQKTICATEALYLLLRYAFETLGYRRVEWKCNSLNEGSRRAALRYGFTYEGTFRQHMVVKGRNRDTAWFSMLREEWDGGIKAAMEGWLDPGNFDDNGRQRRKLEDVRNGLQARN</sequence>